<name>A0A1I8PEX0_STOCA</name>
<dbReference type="InterPro" id="IPR000219">
    <property type="entry name" value="DH_dom"/>
</dbReference>
<dbReference type="InterPro" id="IPR011993">
    <property type="entry name" value="PH-like_dom_sf"/>
</dbReference>
<evidence type="ECO:0000256" key="2">
    <source>
        <dbReference type="SAM" id="MobiDB-lite"/>
    </source>
</evidence>
<evidence type="ECO:0000313" key="5">
    <source>
        <dbReference type="Proteomes" id="UP000095300"/>
    </source>
</evidence>
<keyword evidence="1" id="KW-0344">Guanine-nucleotide releasing factor</keyword>
<dbReference type="SUPFAM" id="SSF48065">
    <property type="entry name" value="DBL homology domain (DH-domain)"/>
    <property type="match status" value="1"/>
</dbReference>
<accession>A0A1I8PEX0</accession>
<dbReference type="AlphaFoldDB" id="A0A1I8PEX0"/>
<dbReference type="Proteomes" id="UP000095300">
    <property type="component" value="Unassembled WGS sequence"/>
</dbReference>
<organism evidence="4 5">
    <name type="scientific">Stomoxys calcitrans</name>
    <name type="common">Stable fly</name>
    <name type="synonym">Conops calcitrans</name>
    <dbReference type="NCBI Taxonomy" id="35570"/>
    <lineage>
        <taxon>Eukaryota</taxon>
        <taxon>Metazoa</taxon>
        <taxon>Ecdysozoa</taxon>
        <taxon>Arthropoda</taxon>
        <taxon>Hexapoda</taxon>
        <taxon>Insecta</taxon>
        <taxon>Pterygota</taxon>
        <taxon>Neoptera</taxon>
        <taxon>Endopterygota</taxon>
        <taxon>Diptera</taxon>
        <taxon>Brachycera</taxon>
        <taxon>Muscomorpha</taxon>
        <taxon>Muscoidea</taxon>
        <taxon>Muscidae</taxon>
        <taxon>Stomoxys</taxon>
    </lineage>
</organism>
<dbReference type="PANTHER" id="PTHR22826:SF209">
    <property type="entry name" value="DH DOMAIN-CONTAINING PROTEIN"/>
    <property type="match status" value="1"/>
</dbReference>
<dbReference type="Gene3D" id="1.20.900.10">
    <property type="entry name" value="Dbl homology (DH) domain"/>
    <property type="match status" value="1"/>
</dbReference>
<dbReference type="SMART" id="SM00325">
    <property type="entry name" value="RhoGEF"/>
    <property type="match status" value="1"/>
</dbReference>
<dbReference type="Gene3D" id="2.30.29.30">
    <property type="entry name" value="Pleckstrin-homology domain (PH domain)/Phosphotyrosine-binding domain (PTB)"/>
    <property type="match status" value="1"/>
</dbReference>
<gene>
    <name evidence="4" type="primary">106084320</name>
</gene>
<dbReference type="InterPro" id="IPR001849">
    <property type="entry name" value="PH_domain"/>
</dbReference>
<sequence>MDLQAESLHTSKTENLGLTNSSRCLENETDIGQDRMNMNCDEMAEEANEFQRRRKLIIETARRQSIEMENSCFCIPITTLQQPVQPMEEDYPCTTIASSSAIQQDESSSIENYAPEDIKLLRITEGDESHESTTTSEEIKKPNSIFGFRNAFATLRRASLRKRKTVQRSQTNAKSQPIVVHNSRTSLPICPANDNENKKLSTNESTQPILESILPAIQPILDEFIETEKAYVESLCGGLNNYSDIFERLDLPQELRGKEFELLGNIEQIKELHRSHILPMLETNRLNGEQIFNELLQLIKDNQFHIYVIYTINKRRGMDLVGKHKTYFQKLGKEFGDRLGIGSFLLKPIQRLARYPLLITQCISTLFKTQNSQTKALLTTCCRLETKLRNFLTTINESECVNDIEDCEDIENILTTFRRVGKFEVHDYGRWRSYNGKVFLFDNCLIVTKIVEKILHFKRKYYCDTVKIGIIDNGFTLYTGPRYENKCNFLATNAEQVEIWVKMLHEVITTDRSGASDIESMGTLDDKSEQYIPIGYQKVSEFRIFDHTMNRKYLARVFLFPECITYAESKRERLILRGTYPFDHLGISPTDESFTLFYDRRHQQECDFMGKPKLIKVWMNLIHEQISQHFRMKMMRLAENSKELEHILEANDEMEQEHII</sequence>
<dbReference type="InterPro" id="IPR035899">
    <property type="entry name" value="DBL_dom_sf"/>
</dbReference>
<dbReference type="GO" id="GO:0005085">
    <property type="term" value="F:guanyl-nucleotide exchange factor activity"/>
    <property type="evidence" value="ECO:0007669"/>
    <property type="project" value="UniProtKB-KW"/>
</dbReference>
<reference evidence="4" key="1">
    <citation type="submission" date="2020-05" db="UniProtKB">
        <authorList>
            <consortium name="EnsemblMetazoa"/>
        </authorList>
    </citation>
    <scope>IDENTIFICATION</scope>
    <source>
        <strain evidence="4">USDA</strain>
    </source>
</reference>
<dbReference type="PANTHER" id="PTHR22826">
    <property type="entry name" value="RHO GUANINE EXCHANGE FACTOR-RELATED"/>
    <property type="match status" value="1"/>
</dbReference>
<dbReference type="EnsemblMetazoa" id="SCAU007494-RA">
    <property type="protein sequence ID" value="SCAU007494-PA"/>
    <property type="gene ID" value="SCAU007494"/>
</dbReference>
<dbReference type="GO" id="GO:0005737">
    <property type="term" value="C:cytoplasm"/>
    <property type="evidence" value="ECO:0007669"/>
    <property type="project" value="TreeGrafter"/>
</dbReference>
<keyword evidence="5" id="KW-1185">Reference proteome</keyword>
<dbReference type="PROSITE" id="PS50010">
    <property type="entry name" value="DH_2"/>
    <property type="match status" value="1"/>
</dbReference>
<dbReference type="SMART" id="SM00233">
    <property type="entry name" value="PH"/>
    <property type="match status" value="2"/>
</dbReference>
<dbReference type="SUPFAM" id="SSF50729">
    <property type="entry name" value="PH domain-like"/>
    <property type="match status" value="1"/>
</dbReference>
<dbReference type="OrthoDB" id="6152532at2759"/>
<dbReference type="InterPro" id="IPR051336">
    <property type="entry name" value="RhoGEF_Guanine_NuclExch_SF"/>
</dbReference>
<evidence type="ECO:0000256" key="1">
    <source>
        <dbReference type="ARBA" id="ARBA00022658"/>
    </source>
</evidence>
<evidence type="ECO:0000313" key="4">
    <source>
        <dbReference type="EnsemblMetazoa" id="SCAU007494-PA"/>
    </source>
</evidence>
<dbReference type="VEuPathDB" id="VectorBase:SCAU007494"/>
<dbReference type="Pfam" id="PF00621">
    <property type="entry name" value="RhoGEF"/>
    <property type="match status" value="1"/>
</dbReference>
<protein>
    <recommendedName>
        <fullName evidence="3">DH domain-containing protein</fullName>
    </recommendedName>
</protein>
<evidence type="ECO:0000259" key="3">
    <source>
        <dbReference type="PROSITE" id="PS50010"/>
    </source>
</evidence>
<proteinExistence type="predicted"/>
<feature type="domain" description="DH" evidence="3">
    <location>
        <begin position="216"/>
        <end position="420"/>
    </location>
</feature>
<feature type="region of interest" description="Disordered" evidence="2">
    <location>
        <begin position="185"/>
        <end position="204"/>
    </location>
</feature>